<dbReference type="RefSeq" id="WP_276700025.1">
    <property type="nucleotide sequence ID" value="NZ_JADIIL010000038.1"/>
</dbReference>
<dbReference type="EMBL" id="JADIIL010000038">
    <property type="protein sequence ID" value="MBF4475941.1"/>
    <property type="molecule type" value="Genomic_DNA"/>
</dbReference>
<proteinExistence type="predicted"/>
<protein>
    <submittedName>
        <fullName evidence="2">DUF2357 domain-containing protein</fullName>
    </submittedName>
</protein>
<dbReference type="InterPro" id="IPR007505">
    <property type="entry name" value="PDDEXK_7"/>
</dbReference>
<name>A0A843AQX2_METFO</name>
<dbReference type="Pfam" id="PF09823">
    <property type="entry name" value="DUF2357"/>
    <property type="match status" value="1"/>
</dbReference>
<reference evidence="2" key="1">
    <citation type="submission" date="2020-10" db="EMBL/GenBank/DDBJ databases">
        <title>Dehalococcoides mccartyi of a TCE/Cr reducing biochatode.</title>
        <authorList>
            <person name="Matturro B."/>
        </authorList>
    </citation>
    <scope>NUCLEOTIDE SEQUENCE</scope>
    <source>
        <strain evidence="2">Bin2</strain>
    </source>
</reference>
<dbReference type="Pfam" id="PF04411">
    <property type="entry name" value="PDDEXK_7"/>
    <property type="match status" value="1"/>
</dbReference>
<dbReference type="Proteomes" id="UP000606900">
    <property type="component" value="Unassembled WGS sequence"/>
</dbReference>
<sequence>MTEQEIKISFKAKEGTFMGTLTLKPIHKTMIPSDCTFINGNDDVFLKNIPEARDDNNKTAIQYKVNPSNESANIVLLEETKYKLFFEPNISYENIIFPALFKNNESNEIKNLIFDQFIHEKGFYGGTLNTGSYVGKSFFDIELDGLESQSVPFEIRSKKIGYEPHYPAMIADICEAAAGILFNSSLPFFDPYHIEERLRTTLYEDFLFLEYLFRPENLLTSYEHIRRDPHMILARSRETVPISLAQTIGENDIINMVSDPANLSKTNKTPYNWPEVMNNYLPHKISQTSYYDVLDTPENRFVKYFLEILENLIEKMVIYMDENDIRGYPLDKTREYQKIIRDYLLDNWLDDVGELEYFPSNSQVLQKREGYRDILRYFTVLESSFYHHLDEIYELIEGYQRRLYELYEYWCYIKLFKILSSLSAKDPDYNSLFDMNADKEWKIEFKRGVESKQKFNMNIRGREIRVELLYNRRFQKSKGDYSSYSLGLQPDYTLHIETEEGVKFIHFDAKYRSELQIKDMNAYDFEDEEQQKRVYKLADIYKMHTYKDAIKNTWGAYVLYPGHLHKIFKENEEDIIPSVGAFPLTPGGDELNEEGMIEIFIKEVLDYIYDDFH</sequence>
<comment type="caution">
    <text evidence="2">The sequence shown here is derived from an EMBL/GenBank/DDBJ whole genome shotgun (WGS) entry which is preliminary data.</text>
</comment>
<evidence type="ECO:0000313" key="2">
    <source>
        <dbReference type="EMBL" id="MBF4475941.1"/>
    </source>
</evidence>
<dbReference type="InterPro" id="IPR018633">
    <property type="entry name" value="DUF2357"/>
</dbReference>
<gene>
    <name evidence="2" type="ORF">ISP06_10820</name>
</gene>
<evidence type="ECO:0000259" key="1">
    <source>
        <dbReference type="Pfam" id="PF09823"/>
    </source>
</evidence>
<accession>A0A843AQX2</accession>
<dbReference type="AlphaFoldDB" id="A0A843AQX2"/>
<evidence type="ECO:0000313" key="3">
    <source>
        <dbReference type="Proteomes" id="UP000606900"/>
    </source>
</evidence>
<organism evidence="2 3">
    <name type="scientific">Methanobacterium formicicum</name>
    <dbReference type="NCBI Taxonomy" id="2162"/>
    <lineage>
        <taxon>Archaea</taxon>
        <taxon>Methanobacteriati</taxon>
        <taxon>Methanobacteriota</taxon>
        <taxon>Methanomada group</taxon>
        <taxon>Methanobacteria</taxon>
        <taxon>Methanobacteriales</taxon>
        <taxon>Methanobacteriaceae</taxon>
        <taxon>Methanobacterium</taxon>
    </lineage>
</organism>
<feature type="domain" description="DUF2357" evidence="1">
    <location>
        <begin position="126"/>
        <end position="378"/>
    </location>
</feature>